<dbReference type="InParanoid" id="A0A1V8TI71"/>
<evidence type="ECO:0000313" key="2">
    <source>
        <dbReference type="EMBL" id="OQO11060.1"/>
    </source>
</evidence>
<gene>
    <name evidence="2" type="ORF">B0A48_05315</name>
</gene>
<keyword evidence="1" id="KW-0732">Signal</keyword>
<dbReference type="OrthoDB" id="3906425at2759"/>
<feature type="signal peptide" evidence="1">
    <location>
        <begin position="1"/>
        <end position="19"/>
    </location>
</feature>
<accession>A0A1V8TI71</accession>
<reference evidence="3" key="1">
    <citation type="submission" date="2017-03" db="EMBL/GenBank/DDBJ databases">
        <title>Genomes of endolithic fungi from Antarctica.</title>
        <authorList>
            <person name="Coleine C."/>
            <person name="Masonjones S."/>
            <person name="Stajich J.E."/>
        </authorList>
    </citation>
    <scope>NUCLEOTIDE SEQUENCE [LARGE SCALE GENOMIC DNA]</scope>
    <source>
        <strain evidence="3">CCFEE 5527</strain>
    </source>
</reference>
<dbReference type="Proteomes" id="UP000192596">
    <property type="component" value="Unassembled WGS sequence"/>
</dbReference>
<organism evidence="2 3">
    <name type="scientific">Cryoendolithus antarcticus</name>
    <dbReference type="NCBI Taxonomy" id="1507870"/>
    <lineage>
        <taxon>Eukaryota</taxon>
        <taxon>Fungi</taxon>
        <taxon>Dikarya</taxon>
        <taxon>Ascomycota</taxon>
        <taxon>Pezizomycotina</taxon>
        <taxon>Dothideomycetes</taxon>
        <taxon>Dothideomycetidae</taxon>
        <taxon>Cladosporiales</taxon>
        <taxon>Cladosporiaceae</taxon>
        <taxon>Cryoendolithus</taxon>
    </lineage>
</organism>
<name>A0A1V8TI71_9PEZI</name>
<keyword evidence="3" id="KW-1185">Reference proteome</keyword>
<evidence type="ECO:0000313" key="3">
    <source>
        <dbReference type="Proteomes" id="UP000192596"/>
    </source>
</evidence>
<evidence type="ECO:0000256" key="1">
    <source>
        <dbReference type="SAM" id="SignalP"/>
    </source>
</evidence>
<sequence length="73" mass="7426">MSAILKSLTIFSGLAVTGAATYHTIRSGADFSVAALKASEAGIESKAALPKPKLPSELFHFTTKGGFSLGNAA</sequence>
<dbReference type="AlphaFoldDB" id="A0A1V8TI71"/>
<protein>
    <submittedName>
        <fullName evidence="2">Uncharacterized protein</fullName>
    </submittedName>
</protein>
<dbReference type="EMBL" id="NAJO01000007">
    <property type="protein sequence ID" value="OQO11060.1"/>
    <property type="molecule type" value="Genomic_DNA"/>
</dbReference>
<proteinExistence type="predicted"/>
<feature type="chain" id="PRO_5013184240" evidence="1">
    <location>
        <begin position="20"/>
        <end position="73"/>
    </location>
</feature>
<comment type="caution">
    <text evidence="2">The sequence shown here is derived from an EMBL/GenBank/DDBJ whole genome shotgun (WGS) entry which is preliminary data.</text>
</comment>